<dbReference type="RefSeq" id="XP_016642920.1">
    <property type="nucleotide sequence ID" value="XM_016787418.1"/>
</dbReference>
<dbReference type="Pfam" id="PF05368">
    <property type="entry name" value="NmrA"/>
    <property type="match status" value="1"/>
</dbReference>
<evidence type="ECO:0000256" key="1">
    <source>
        <dbReference type="ARBA" id="ARBA00005725"/>
    </source>
</evidence>
<name>A0A084G709_PSEDA</name>
<protein>
    <submittedName>
        <fullName evidence="5">NmrA-like family protein</fullName>
    </submittedName>
</protein>
<dbReference type="PANTHER" id="PTHR47706">
    <property type="entry name" value="NMRA-LIKE FAMILY PROTEIN"/>
    <property type="match status" value="1"/>
</dbReference>
<dbReference type="InterPro" id="IPR008030">
    <property type="entry name" value="NmrA-like"/>
</dbReference>
<evidence type="ECO:0000256" key="2">
    <source>
        <dbReference type="ARBA" id="ARBA00022857"/>
    </source>
</evidence>
<feature type="domain" description="NmrA-like" evidence="4">
    <location>
        <begin position="36"/>
        <end position="233"/>
    </location>
</feature>
<dbReference type="OMA" id="ICAFIMD"/>
<dbReference type="PANTHER" id="PTHR47706:SF4">
    <property type="entry name" value="NMRA-LIKE DOMAIN-CONTAINING PROTEIN"/>
    <property type="match status" value="1"/>
</dbReference>
<dbReference type="InterPro" id="IPR036291">
    <property type="entry name" value="NAD(P)-bd_dom_sf"/>
</dbReference>
<evidence type="ECO:0000313" key="5">
    <source>
        <dbReference type="EMBL" id="KEZ43121.1"/>
    </source>
</evidence>
<sequence>MAVVLVAGGLGDMGKLITEAIHDIGKYEVYVTSRRTDYNSEDSLVELLDKHKINTVVCTFALDFQAASDAQITLIKAAERATSVTRFIPSEFNVDYDQDDDLLPYPDKKYHTVARRELEKTTTLEYSYIYPGMFMDYFGMPNISTHLRELCLFVDPTNGVALVPGDGETKMATSYTKDIARYTALALGLDKWPRVMTTASSTVTINELVALVNRNLDTPLKITYQPLSSLLKHQDRTMLPRNVPIAEHFPEGVEQLSALLADLGASVALGAYDFSRLEGHLDLVEHFAGETTPPMRIEELLDMAWGNK</sequence>
<evidence type="ECO:0000259" key="4">
    <source>
        <dbReference type="Pfam" id="PF05368"/>
    </source>
</evidence>
<dbReference type="KEGG" id="sapo:SAPIO_CDS5009"/>
<dbReference type="Proteomes" id="UP000028545">
    <property type="component" value="Unassembled WGS sequence"/>
</dbReference>
<evidence type="ECO:0000256" key="3">
    <source>
        <dbReference type="ARBA" id="ARBA00023002"/>
    </source>
</evidence>
<dbReference type="GO" id="GO:0016491">
    <property type="term" value="F:oxidoreductase activity"/>
    <property type="evidence" value="ECO:0007669"/>
    <property type="project" value="UniProtKB-KW"/>
</dbReference>
<comment type="caution">
    <text evidence="5">The sequence shown here is derived from an EMBL/GenBank/DDBJ whole genome shotgun (WGS) entry which is preliminary data.</text>
</comment>
<dbReference type="InterPro" id="IPR051609">
    <property type="entry name" value="NmrA/Isoflavone_reductase-like"/>
</dbReference>
<dbReference type="AlphaFoldDB" id="A0A084G709"/>
<dbReference type="Gene3D" id="3.40.50.720">
    <property type="entry name" value="NAD(P)-binding Rossmann-like Domain"/>
    <property type="match status" value="1"/>
</dbReference>
<keyword evidence="2" id="KW-0521">NADP</keyword>
<dbReference type="HOGENOM" id="CLU_044876_0_0_1"/>
<dbReference type="GeneID" id="27724081"/>
<dbReference type="OrthoDB" id="10000533at2759"/>
<reference evidence="5 6" key="1">
    <citation type="journal article" date="2014" name="Genome Announc.">
        <title>Draft genome sequence of the pathogenic fungus Scedosporium apiospermum.</title>
        <authorList>
            <person name="Vandeputte P."/>
            <person name="Ghamrawi S."/>
            <person name="Rechenmann M."/>
            <person name="Iltis A."/>
            <person name="Giraud S."/>
            <person name="Fleury M."/>
            <person name="Thornton C."/>
            <person name="Delhaes L."/>
            <person name="Meyer W."/>
            <person name="Papon N."/>
            <person name="Bouchara J.P."/>
        </authorList>
    </citation>
    <scope>NUCLEOTIDE SEQUENCE [LARGE SCALE GENOMIC DNA]</scope>
    <source>
        <strain evidence="5 6">IHEM 14462</strain>
    </source>
</reference>
<dbReference type="SUPFAM" id="SSF51735">
    <property type="entry name" value="NAD(P)-binding Rossmann-fold domains"/>
    <property type="match status" value="1"/>
</dbReference>
<comment type="similarity">
    <text evidence="1">Belongs to the NmrA-type oxidoreductase family. Isoflavone reductase subfamily.</text>
</comment>
<dbReference type="VEuPathDB" id="FungiDB:SAPIO_CDS5009"/>
<organism evidence="5 6">
    <name type="scientific">Pseudallescheria apiosperma</name>
    <name type="common">Scedosporium apiospermum</name>
    <dbReference type="NCBI Taxonomy" id="563466"/>
    <lineage>
        <taxon>Eukaryota</taxon>
        <taxon>Fungi</taxon>
        <taxon>Dikarya</taxon>
        <taxon>Ascomycota</taxon>
        <taxon>Pezizomycotina</taxon>
        <taxon>Sordariomycetes</taxon>
        <taxon>Hypocreomycetidae</taxon>
        <taxon>Microascales</taxon>
        <taxon>Microascaceae</taxon>
        <taxon>Scedosporium</taxon>
    </lineage>
</organism>
<accession>A0A084G709</accession>
<gene>
    <name evidence="5" type="ORF">SAPIO_CDS5009</name>
</gene>
<proteinExistence type="inferred from homology"/>
<keyword evidence="6" id="KW-1185">Reference proteome</keyword>
<evidence type="ECO:0000313" key="6">
    <source>
        <dbReference type="Proteomes" id="UP000028545"/>
    </source>
</evidence>
<dbReference type="EMBL" id="JOWA01000096">
    <property type="protein sequence ID" value="KEZ43121.1"/>
    <property type="molecule type" value="Genomic_DNA"/>
</dbReference>
<keyword evidence="3" id="KW-0560">Oxidoreductase</keyword>